<protein>
    <submittedName>
        <fullName evidence="8">Choline transport system permease protein OpuBB</fullName>
    </submittedName>
</protein>
<dbReference type="GO" id="GO:0031460">
    <property type="term" value="P:glycine betaine transport"/>
    <property type="evidence" value="ECO:0007669"/>
    <property type="project" value="TreeGrafter"/>
</dbReference>
<organism evidence="8 9">
    <name type="scientific">Luteimicrobium xylanilyticum</name>
    <dbReference type="NCBI Taxonomy" id="1133546"/>
    <lineage>
        <taxon>Bacteria</taxon>
        <taxon>Bacillati</taxon>
        <taxon>Actinomycetota</taxon>
        <taxon>Actinomycetes</taxon>
        <taxon>Micrococcales</taxon>
        <taxon>Luteimicrobium</taxon>
    </lineage>
</organism>
<feature type="transmembrane region" description="Helical" evidence="6">
    <location>
        <begin position="157"/>
        <end position="179"/>
    </location>
</feature>
<evidence type="ECO:0000256" key="4">
    <source>
        <dbReference type="ARBA" id="ARBA00022989"/>
    </source>
</evidence>
<proteinExistence type="inferred from homology"/>
<feature type="transmembrane region" description="Helical" evidence="6">
    <location>
        <begin position="74"/>
        <end position="104"/>
    </location>
</feature>
<evidence type="ECO:0000259" key="7">
    <source>
        <dbReference type="PROSITE" id="PS50928"/>
    </source>
</evidence>
<dbReference type="InterPro" id="IPR035906">
    <property type="entry name" value="MetI-like_sf"/>
</dbReference>
<evidence type="ECO:0000256" key="6">
    <source>
        <dbReference type="RuleBase" id="RU363032"/>
    </source>
</evidence>
<feature type="transmembrane region" description="Helical" evidence="6">
    <location>
        <begin position="191"/>
        <end position="212"/>
    </location>
</feature>
<evidence type="ECO:0000256" key="2">
    <source>
        <dbReference type="ARBA" id="ARBA00022448"/>
    </source>
</evidence>
<evidence type="ECO:0000256" key="5">
    <source>
        <dbReference type="ARBA" id="ARBA00023136"/>
    </source>
</evidence>
<evidence type="ECO:0000313" key="8">
    <source>
        <dbReference type="EMBL" id="QFU97213.1"/>
    </source>
</evidence>
<keyword evidence="9" id="KW-1185">Reference proteome</keyword>
<dbReference type="SUPFAM" id="SSF161098">
    <property type="entry name" value="MetI-like"/>
    <property type="match status" value="1"/>
</dbReference>
<evidence type="ECO:0000256" key="3">
    <source>
        <dbReference type="ARBA" id="ARBA00022692"/>
    </source>
</evidence>
<dbReference type="GO" id="GO:0005886">
    <property type="term" value="C:plasma membrane"/>
    <property type="evidence" value="ECO:0007669"/>
    <property type="project" value="UniProtKB-SubCell"/>
</dbReference>
<dbReference type="PROSITE" id="PS50928">
    <property type="entry name" value="ABC_TM1"/>
    <property type="match status" value="1"/>
</dbReference>
<dbReference type="RefSeq" id="WP_153021939.1">
    <property type="nucleotide sequence ID" value="NZ_BAABIH010000001.1"/>
</dbReference>
<evidence type="ECO:0000256" key="1">
    <source>
        <dbReference type="ARBA" id="ARBA00004141"/>
    </source>
</evidence>
<dbReference type="Pfam" id="PF00528">
    <property type="entry name" value="BPD_transp_1"/>
    <property type="match status" value="1"/>
</dbReference>
<dbReference type="KEGG" id="lxl:KDY119_00707"/>
<dbReference type="CDD" id="cd06261">
    <property type="entry name" value="TM_PBP2"/>
    <property type="match status" value="1"/>
</dbReference>
<sequence>MNVIDEAITWLNDPLNWSGPGGIWALTREHLLMTLAAVLLASVVAIPLGIWLGHSHRLQRGAATVIVAANTTRALPTLAIIIILATAGLFGDTATVIAAAVFAFPVLLSTTFTGVRGVDPAVTDAARGMGMGGGRVVGRVELPLAVPYLAAGLRTTIVQVVATIPLAALAGGGGLGQIISLGFGTQRYGQVLAGGVVVAVLCLLVDGVLALVQRAVTPASVRAESRAAARAV</sequence>
<dbReference type="OrthoDB" id="5244012at2"/>
<name>A0A5P9Q721_9MICO</name>
<keyword evidence="3 6" id="KW-0812">Transmembrane</keyword>
<keyword evidence="4 6" id="KW-1133">Transmembrane helix</keyword>
<feature type="domain" description="ABC transmembrane type-1" evidence="7">
    <location>
        <begin position="27"/>
        <end position="209"/>
    </location>
</feature>
<accession>A0A5P9Q721</accession>
<keyword evidence="5 6" id="KW-0472">Membrane</keyword>
<dbReference type="PANTHER" id="PTHR30177:SF33">
    <property type="entry name" value="POSSIBLE OSMOPROTECTANT (GLYCINE BETAINE_CARNITINE_CHOLINE_L-PROLINE) TRANSPORT INTEGRAL MEMBRANE PROTEIN ABC TRANSPORTER PROZ"/>
    <property type="match status" value="1"/>
</dbReference>
<comment type="similarity">
    <text evidence="6">Belongs to the binding-protein-dependent transport system permease family.</text>
</comment>
<dbReference type="Proteomes" id="UP000326702">
    <property type="component" value="Chromosome"/>
</dbReference>
<dbReference type="Gene3D" id="1.10.3720.10">
    <property type="entry name" value="MetI-like"/>
    <property type="match status" value="1"/>
</dbReference>
<dbReference type="PANTHER" id="PTHR30177">
    <property type="entry name" value="GLYCINE BETAINE/L-PROLINE TRANSPORT SYSTEM PERMEASE PROTEIN PROW"/>
    <property type="match status" value="1"/>
</dbReference>
<keyword evidence="2 6" id="KW-0813">Transport</keyword>
<feature type="transmembrane region" description="Helical" evidence="6">
    <location>
        <begin position="31"/>
        <end position="53"/>
    </location>
</feature>
<dbReference type="InterPro" id="IPR051204">
    <property type="entry name" value="ABC_transp_perm/SBD"/>
</dbReference>
<dbReference type="GO" id="GO:0055085">
    <property type="term" value="P:transmembrane transport"/>
    <property type="evidence" value="ECO:0007669"/>
    <property type="project" value="InterPro"/>
</dbReference>
<comment type="subcellular location">
    <subcellularLocation>
        <location evidence="6">Cell membrane</location>
        <topology evidence="6">Multi-pass membrane protein</topology>
    </subcellularLocation>
    <subcellularLocation>
        <location evidence="1">Membrane</location>
        <topology evidence="1">Multi-pass membrane protein</topology>
    </subcellularLocation>
</comment>
<dbReference type="EMBL" id="CP045529">
    <property type="protein sequence ID" value="QFU97213.1"/>
    <property type="molecule type" value="Genomic_DNA"/>
</dbReference>
<reference evidence="8 9" key="1">
    <citation type="submission" date="2019-10" db="EMBL/GenBank/DDBJ databases">
        <title>Genome sequence of Luteimicrobium xylanilyticum HY-24.</title>
        <authorList>
            <person name="Kim D.Y."/>
            <person name="Park H.-Y."/>
        </authorList>
    </citation>
    <scope>NUCLEOTIDE SEQUENCE [LARGE SCALE GENOMIC DNA]</scope>
    <source>
        <strain evidence="8 9">HY-24</strain>
    </source>
</reference>
<dbReference type="AlphaFoldDB" id="A0A5P9Q721"/>
<evidence type="ECO:0000313" key="9">
    <source>
        <dbReference type="Proteomes" id="UP000326702"/>
    </source>
</evidence>
<gene>
    <name evidence="8" type="ORF">KDY119_00707</name>
</gene>
<dbReference type="InterPro" id="IPR000515">
    <property type="entry name" value="MetI-like"/>
</dbReference>